<gene>
    <name evidence="2" type="ORF">DVH24_008179</name>
</gene>
<dbReference type="AlphaFoldDB" id="A0A498JIH1"/>
<name>A0A498JIH1_MALDO</name>
<reference evidence="2 3" key="1">
    <citation type="submission" date="2018-10" db="EMBL/GenBank/DDBJ databases">
        <title>A high-quality apple genome assembly.</title>
        <authorList>
            <person name="Hu J."/>
        </authorList>
    </citation>
    <scope>NUCLEOTIDE SEQUENCE [LARGE SCALE GENOMIC DNA]</scope>
    <source>
        <strain evidence="3">cv. HFTH1</strain>
        <tissue evidence="2">Young leaf</tissue>
    </source>
</reference>
<accession>A0A498JIH1</accession>
<dbReference type="Proteomes" id="UP000290289">
    <property type="component" value="Chromosome 6"/>
</dbReference>
<evidence type="ECO:0000313" key="2">
    <source>
        <dbReference type="EMBL" id="RXH95679.1"/>
    </source>
</evidence>
<protein>
    <submittedName>
        <fullName evidence="2">Uncharacterized protein</fullName>
    </submittedName>
</protein>
<organism evidence="2 3">
    <name type="scientific">Malus domestica</name>
    <name type="common">Apple</name>
    <name type="synonym">Pyrus malus</name>
    <dbReference type="NCBI Taxonomy" id="3750"/>
    <lineage>
        <taxon>Eukaryota</taxon>
        <taxon>Viridiplantae</taxon>
        <taxon>Streptophyta</taxon>
        <taxon>Embryophyta</taxon>
        <taxon>Tracheophyta</taxon>
        <taxon>Spermatophyta</taxon>
        <taxon>Magnoliopsida</taxon>
        <taxon>eudicotyledons</taxon>
        <taxon>Gunneridae</taxon>
        <taxon>Pentapetalae</taxon>
        <taxon>rosids</taxon>
        <taxon>fabids</taxon>
        <taxon>Rosales</taxon>
        <taxon>Rosaceae</taxon>
        <taxon>Amygdaloideae</taxon>
        <taxon>Maleae</taxon>
        <taxon>Malus</taxon>
    </lineage>
</organism>
<feature type="compositionally biased region" description="Low complexity" evidence="1">
    <location>
        <begin position="41"/>
        <end position="53"/>
    </location>
</feature>
<evidence type="ECO:0000256" key="1">
    <source>
        <dbReference type="SAM" id="MobiDB-lite"/>
    </source>
</evidence>
<proteinExistence type="predicted"/>
<comment type="caution">
    <text evidence="2">The sequence shown here is derived from an EMBL/GenBank/DDBJ whole genome shotgun (WGS) entry which is preliminary data.</text>
</comment>
<evidence type="ECO:0000313" key="3">
    <source>
        <dbReference type="Proteomes" id="UP000290289"/>
    </source>
</evidence>
<keyword evidence="3" id="KW-1185">Reference proteome</keyword>
<sequence>MSLSPSRLSLISHFSPSSLHCAHTHAPISPREGAHHPSSPRPALSLSLSLPLVPATPENRKRSSGEIFQSPVRTKSKPGVSTPNSGDLRGFSGHLRPFHDERKV</sequence>
<dbReference type="EMBL" id="RDQH01000332">
    <property type="protein sequence ID" value="RXH95679.1"/>
    <property type="molecule type" value="Genomic_DNA"/>
</dbReference>
<feature type="region of interest" description="Disordered" evidence="1">
    <location>
        <begin position="20"/>
        <end position="104"/>
    </location>
</feature>